<evidence type="ECO:0000256" key="2">
    <source>
        <dbReference type="ARBA" id="ARBA00011245"/>
    </source>
</evidence>
<protein>
    <recommendedName>
        <fullName evidence="6">Multicopper oxidase CueO</fullName>
        <ecNumber evidence="5">1.16.3.4</ecNumber>
    </recommendedName>
    <alternativeName>
        <fullName evidence="7">Copper efflux oxidase</fullName>
    </alternativeName>
    <alternativeName>
        <fullName evidence="8">Cuprous oxidase</fullName>
    </alternativeName>
</protein>
<evidence type="ECO:0000256" key="1">
    <source>
        <dbReference type="ARBA" id="ARBA00010609"/>
    </source>
</evidence>
<name>A0A160P5S9_STRLU</name>
<dbReference type="GO" id="GO:0005507">
    <property type="term" value="F:copper ion binding"/>
    <property type="evidence" value="ECO:0007669"/>
    <property type="project" value="InterPro"/>
</dbReference>
<dbReference type="InterPro" id="IPR045087">
    <property type="entry name" value="Cu-oxidase_fam"/>
</dbReference>
<evidence type="ECO:0000259" key="11">
    <source>
        <dbReference type="Pfam" id="PF00394"/>
    </source>
</evidence>
<evidence type="ECO:0000256" key="5">
    <source>
        <dbReference type="ARBA" id="ARBA00038978"/>
    </source>
</evidence>
<dbReference type="PANTHER" id="PTHR48267">
    <property type="entry name" value="CUPREDOXIN SUPERFAMILY PROTEIN"/>
    <property type="match status" value="1"/>
</dbReference>
<dbReference type="InterPro" id="IPR011706">
    <property type="entry name" value="Cu-oxidase_C"/>
</dbReference>
<dbReference type="InterPro" id="IPR006311">
    <property type="entry name" value="TAT_signal"/>
</dbReference>
<evidence type="ECO:0000256" key="6">
    <source>
        <dbReference type="ARBA" id="ARBA00041027"/>
    </source>
</evidence>
<evidence type="ECO:0000256" key="3">
    <source>
        <dbReference type="ARBA" id="ARBA00022723"/>
    </source>
</evidence>
<keyword evidence="10" id="KW-0732">Signal</keyword>
<dbReference type="GO" id="GO:0016491">
    <property type="term" value="F:oxidoreductase activity"/>
    <property type="evidence" value="ECO:0007669"/>
    <property type="project" value="UniProtKB-KW"/>
</dbReference>
<evidence type="ECO:0000256" key="7">
    <source>
        <dbReference type="ARBA" id="ARBA00042896"/>
    </source>
</evidence>
<dbReference type="AlphaFoldDB" id="A0A160P5S9"/>
<evidence type="ECO:0000313" key="15">
    <source>
        <dbReference type="Proteomes" id="UP000217676"/>
    </source>
</evidence>
<proteinExistence type="inferred from homology"/>
<dbReference type="PROSITE" id="PS51318">
    <property type="entry name" value="TAT"/>
    <property type="match status" value="1"/>
</dbReference>
<dbReference type="Pfam" id="PF07731">
    <property type="entry name" value="Cu-oxidase_2"/>
    <property type="match status" value="1"/>
</dbReference>
<dbReference type="KEGG" id="slau:SLA_5158"/>
<feature type="chain" id="PRO_5007818481" description="Multicopper oxidase CueO" evidence="10">
    <location>
        <begin position="34"/>
        <end position="486"/>
    </location>
</feature>
<dbReference type="Proteomes" id="UP000217676">
    <property type="component" value="Chromosome"/>
</dbReference>
<gene>
    <name evidence="14" type="ORF">SLA_5158</name>
</gene>
<dbReference type="InterPro" id="IPR008972">
    <property type="entry name" value="Cupredoxin"/>
</dbReference>
<evidence type="ECO:0000256" key="10">
    <source>
        <dbReference type="SAM" id="SignalP"/>
    </source>
</evidence>
<dbReference type="EC" id="1.16.3.4" evidence="5"/>
<comment type="subunit">
    <text evidence="2">Monomer.</text>
</comment>
<organism evidence="14 15">
    <name type="scientific">Streptomyces laurentii</name>
    <dbReference type="NCBI Taxonomy" id="39478"/>
    <lineage>
        <taxon>Bacteria</taxon>
        <taxon>Bacillati</taxon>
        <taxon>Actinomycetota</taxon>
        <taxon>Actinomycetes</taxon>
        <taxon>Kitasatosporales</taxon>
        <taxon>Streptomycetaceae</taxon>
        <taxon>Streptomyces</taxon>
    </lineage>
</organism>
<dbReference type="InterPro" id="IPR033138">
    <property type="entry name" value="Cu_oxidase_CS"/>
</dbReference>
<feature type="signal peptide" evidence="10">
    <location>
        <begin position="1"/>
        <end position="33"/>
    </location>
</feature>
<evidence type="ECO:0000259" key="13">
    <source>
        <dbReference type="Pfam" id="PF07732"/>
    </source>
</evidence>
<evidence type="ECO:0000256" key="4">
    <source>
        <dbReference type="ARBA" id="ARBA00023002"/>
    </source>
</evidence>
<comment type="catalytic activity">
    <reaction evidence="9">
        <text>4 Cu(+) + O2 + 4 H(+) = 4 Cu(2+) + 2 H2O</text>
        <dbReference type="Rhea" id="RHEA:30083"/>
        <dbReference type="ChEBI" id="CHEBI:15377"/>
        <dbReference type="ChEBI" id="CHEBI:15378"/>
        <dbReference type="ChEBI" id="CHEBI:15379"/>
        <dbReference type="ChEBI" id="CHEBI:29036"/>
        <dbReference type="ChEBI" id="CHEBI:49552"/>
        <dbReference type="EC" id="1.16.3.4"/>
    </reaction>
    <physiologicalReaction direction="left-to-right" evidence="9">
        <dbReference type="Rhea" id="RHEA:30084"/>
    </physiologicalReaction>
</comment>
<dbReference type="InterPro" id="IPR001117">
    <property type="entry name" value="Cu-oxidase_2nd"/>
</dbReference>
<dbReference type="PROSITE" id="PS00080">
    <property type="entry name" value="MULTICOPPER_OXIDASE2"/>
    <property type="match status" value="1"/>
</dbReference>
<feature type="domain" description="Plastocyanin-like" evidence="13">
    <location>
        <begin position="80"/>
        <end position="194"/>
    </location>
</feature>
<evidence type="ECO:0000313" key="14">
    <source>
        <dbReference type="EMBL" id="BAU86040.1"/>
    </source>
</evidence>
<dbReference type="InterPro" id="IPR011707">
    <property type="entry name" value="Cu-oxidase-like_N"/>
</dbReference>
<dbReference type="PROSITE" id="PS00079">
    <property type="entry name" value="MULTICOPPER_OXIDASE1"/>
    <property type="match status" value="1"/>
</dbReference>
<reference evidence="14 15" key="1">
    <citation type="journal article" date="2016" name="Genome Announc.">
        <title>Complete Genome Sequence of Thiostrepton-Producing Streptomyces laurentii ATCC 31255.</title>
        <authorList>
            <person name="Doi K."/>
            <person name="Fujino Y."/>
            <person name="Nagayoshi Y."/>
            <person name="Ohshima T."/>
            <person name="Ogata S."/>
        </authorList>
    </citation>
    <scope>NUCLEOTIDE SEQUENCE [LARGE SCALE GENOMIC DNA]</scope>
    <source>
        <strain evidence="14 15">ATCC 31255</strain>
    </source>
</reference>
<feature type="domain" description="Plastocyanin-like" evidence="11">
    <location>
        <begin position="239"/>
        <end position="312"/>
    </location>
</feature>
<dbReference type="Pfam" id="PF00394">
    <property type="entry name" value="Cu-oxidase"/>
    <property type="match status" value="1"/>
</dbReference>
<evidence type="ECO:0000256" key="8">
    <source>
        <dbReference type="ARBA" id="ARBA00043090"/>
    </source>
</evidence>
<dbReference type="CDD" id="cd13890">
    <property type="entry name" value="CuRO_3_CueO_FtsP"/>
    <property type="match status" value="1"/>
</dbReference>
<dbReference type="SUPFAM" id="SSF49503">
    <property type="entry name" value="Cupredoxins"/>
    <property type="match status" value="3"/>
</dbReference>
<sequence length="486" mass="51805">MITRRSIIKTGMATGAVGAAGLLVPATAGTAAAAGSAGAAATTDLDPASVPKFTQAMPLAPVATPYMSMPMMMDCYALTMQEANKEILPGVQTRVWTFNGSFPGPVIKARSNVRTLVDQTNNLPVGISVHLHGAHVPADSDGDPVVLIPANGGTKTYTYPNTQPHASLWFHDHAHHAESESAFRGLAGTYLITDDIEQGLNLPSGAYDVPIQLRDARFDDQGQLLYQLGDFQNRNVILANGRAWPFHAVAARKYRLRFCNTANMRTFTLALSDGSSFQQIGSDGGLLPAPITVSQVTLSPGERADVVIDFSRYAVGTTLELVNQGTGGPAEQIGKVLQFRVDRTAADTSVVPSTLRTLPVMAAATVNRSFVLGMGGGIATINGVAYVPDRIDTEVAYGSTEIWTITNSGTGTHNFHVHLVQFRVIERAGAQVTAGPDYGLKDTVRIGPGETVKIQATFTGYRGQYLYHCHIFDHAAMGMMATMRVS</sequence>
<dbReference type="Pfam" id="PF07732">
    <property type="entry name" value="Cu-oxidase_3"/>
    <property type="match status" value="1"/>
</dbReference>
<dbReference type="RefSeq" id="WP_359871926.1">
    <property type="nucleotide sequence ID" value="NZ_JBEYHT010000001.1"/>
</dbReference>
<dbReference type="PANTHER" id="PTHR48267:SF1">
    <property type="entry name" value="BILIRUBIN OXIDASE"/>
    <property type="match status" value="1"/>
</dbReference>
<accession>A0A160P5S9</accession>
<keyword evidence="3" id="KW-0479">Metal-binding</keyword>
<dbReference type="EMBL" id="AP017424">
    <property type="protein sequence ID" value="BAU86040.1"/>
    <property type="molecule type" value="Genomic_DNA"/>
</dbReference>
<keyword evidence="15" id="KW-1185">Reference proteome</keyword>
<evidence type="ECO:0000256" key="9">
    <source>
        <dbReference type="ARBA" id="ARBA00048092"/>
    </source>
</evidence>
<feature type="domain" description="Plastocyanin-like" evidence="12">
    <location>
        <begin position="372"/>
        <end position="485"/>
    </location>
</feature>
<comment type="similarity">
    <text evidence="1">Belongs to the multicopper oxidase family.</text>
</comment>
<keyword evidence="4" id="KW-0560">Oxidoreductase</keyword>
<dbReference type="InterPro" id="IPR002355">
    <property type="entry name" value="Cu_oxidase_Cu_BS"/>
</dbReference>
<dbReference type="Gene3D" id="2.60.40.420">
    <property type="entry name" value="Cupredoxins - blue copper proteins"/>
    <property type="match status" value="3"/>
</dbReference>
<evidence type="ECO:0000259" key="12">
    <source>
        <dbReference type="Pfam" id="PF07731"/>
    </source>
</evidence>